<evidence type="ECO:0000256" key="11">
    <source>
        <dbReference type="ARBA" id="ARBA00023316"/>
    </source>
</evidence>
<keyword evidence="12 14" id="KW-0479">Metal-binding</keyword>
<dbReference type="GO" id="GO:0008360">
    <property type="term" value="P:regulation of cell shape"/>
    <property type="evidence" value="ECO:0007669"/>
    <property type="project" value="UniProtKB-KW"/>
</dbReference>
<keyword evidence="6 12" id="KW-0133">Cell shape</keyword>
<dbReference type="GO" id="GO:0071555">
    <property type="term" value="P:cell wall organization"/>
    <property type="evidence" value="ECO:0007669"/>
    <property type="project" value="UniProtKB-KW"/>
</dbReference>
<evidence type="ECO:0000256" key="8">
    <source>
        <dbReference type="ARBA" id="ARBA00022989"/>
    </source>
</evidence>
<dbReference type="GO" id="GO:0008963">
    <property type="term" value="F:phospho-N-acetylmuramoyl-pentapeptide-transferase activity"/>
    <property type="evidence" value="ECO:0007669"/>
    <property type="project" value="UniProtKB-UniRule"/>
</dbReference>
<evidence type="ECO:0000256" key="14">
    <source>
        <dbReference type="PIRSR" id="PIRSR600715-1"/>
    </source>
</evidence>
<comment type="subcellular location">
    <subcellularLocation>
        <location evidence="12">Cell membrane</location>
        <topology evidence="12">Multi-pass membrane protein</topology>
    </subcellularLocation>
    <subcellularLocation>
        <location evidence="1">Membrane</location>
        <topology evidence="1">Multi-pass membrane protein</topology>
    </subcellularLocation>
</comment>
<evidence type="ECO:0000256" key="3">
    <source>
        <dbReference type="ARBA" id="ARBA00022618"/>
    </source>
</evidence>
<feature type="transmembrane region" description="Helical" evidence="12">
    <location>
        <begin position="64"/>
        <end position="84"/>
    </location>
</feature>
<evidence type="ECO:0000256" key="5">
    <source>
        <dbReference type="ARBA" id="ARBA00022692"/>
    </source>
</evidence>
<gene>
    <name evidence="12" type="primary">mraY</name>
    <name evidence="15" type="ORF">BCM31_08050</name>
</gene>
<dbReference type="AlphaFoldDB" id="A0A2N3PHG6"/>
<comment type="catalytic activity">
    <reaction evidence="12">
        <text>UDP-N-acetyl-alpha-D-muramoyl-L-alanyl-gamma-D-glutamyl-meso-2,6-diaminopimeloyl-D-alanyl-D-alanine + di-trans,octa-cis-undecaprenyl phosphate = di-trans,octa-cis-undecaprenyl diphospho-N-acetyl-alpha-D-muramoyl-L-alanyl-D-glutamyl-meso-2,6-diaminopimeloyl-D-alanyl-D-alanine + UMP</text>
        <dbReference type="Rhea" id="RHEA:28386"/>
        <dbReference type="ChEBI" id="CHEBI:57865"/>
        <dbReference type="ChEBI" id="CHEBI:60392"/>
        <dbReference type="ChEBI" id="CHEBI:61386"/>
        <dbReference type="ChEBI" id="CHEBI:61387"/>
        <dbReference type="EC" id="2.7.8.13"/>
    </reaction>
</comment>
<feature type="transmembrane region" description="Helical" evidence="12">
    <location>
        <begin position="191"/>
        <end position="211"/>
    </location>
</feature>
<dbReference type="Pfam" id="PF00953">
    <property type="entry name" value="Glycos_transf_4"/>
    <property type="match status" value="1"/>
</dbReference>
<keyword evidence="10 12" id="KW-0131">Cell cycle</keyword>
<evidence type="ECO:0000256" key="1">
    <source>
        <dbReference type="ARBA" id="ARBA00004141"/>
    </source>
</evidence>
<dbReference type="GO" id="GO:0051301">
    <property type="term" value="P:cell division"/>
    <property type="evidence" value="ECO:0007669"/>
    <property type="project" value="UniProtKB-KW"/>
</dbReference>
<dbReference type="PANTHER" id="PTHR22926">
    <property type="entry name" value="PHOSPHO-N-ACETYLMURAMOYL-PENTAPEPTIDE-TRANSFERASE"/>
    <property type="match status" value="1"/>
</dbReference>
<comment type="cofactor">
    <cofactor evidence="12 14">
        <name>Mg(2+)</name>
        <dbReference type="ChEBI" id="CHEBI:18420"/>
    </cofactor>
</comment>
<dbReference type="STRING" id="556267.HWAG_01279"/>
<dbReference type="RefSeq" id="WP_006802975.1">
    <property type="nucleotide sequence ID" value="NZ_CABKOI010000019.1"/>
</dbReference>
<sequence length="352" mass="39333">MLYYLYAFFDINLFQYITVRSAIAFFIALLLTIFIMPYYILWAQNKQANQPISKFAPKNHQEKANTPTMGGIVFVSTTLLATLLCAKLTHIYVLLGIATLLLFAFLGISDDYSKISQNKNAGMSARKKLYLQIFMSFLLSLALYWTTLNTEFYLPFFKNALFDWGVFGILFWTLVFVATSNAVNLTDGLDGLVAIPSIYALTSLSVFVYVAGHSGLSAYLLYPKVLDSGELVILSAALIGALIGFLWYNCHPAQVFMGDSGSLSLGGFIAYMAIVSKNEILLFLIGFIFVVEALSVILQIGSYKTRGKKIFLMAPLHHHFEEKGLSESKIIVRFWIVALMSNLIALLSLKLR</sequence>
<feature type="transmembrane region" description="Helical" evidence="12">
    <location>
        <begin position="330"/>
        <end position="349"/>
    </location>
</feature>
<keyword evidence="12" id="KW-1003">Cell membrane</keyword>
<dbReference type="GeneID" id="97290612"/>
<name>A0A2N3PHG6_9HELI</name>
<keyword evidence="7 12" id="KW-0573">Peptidoglycan synthesis</keyword>
<dbReference type="UniPathway" id="UPA00219"/>
<feature type="transmembrane region" description="Helical" evidence="12">
    <location>
        <begin position="280"/>
        <end position="303"/>
    </location>
</feature>
<accession>A0A2N3PHG6</accession>
<dbReference type="EC" id="2.7.8.13" evidence="12 13"/>
<keyword evidence="11 12" id="KW-0961">Cell wall biogenesis/degradation</keyword>
<dbReference type="GO" id="GO:0051992">
    <property type="term" value="F:UDP-N-acetylmuramoyl-L-alanyl-D-glutamyl-meso-2,6-diaminopimelyl-D-alanyl-D-alanine:undecaprenyl-phosphate transferase activity"/>
    <property type="evidence" value="ECO:0007669"/>
    <property type="project" value="RHEA"/>
</dbReference>
<evidence type="ECO:0000313" key="16">
    <source>
        <dbReference type="Proteomes" id="UP000233350"/>
    </source>
</evidence>
<keyword evidence="5 12" id="KW-0812">Transmembrane</keyword>
<comment type="similarity">
    <text evidence="2 12">Belongs to the glycosyltransferase 4 family. MraY subfamily.</text>
</comment>
<protein>
    <recommendedName>
        <fullName evidence="12 13">Phospho-N-acetylmuramoyl-pentapeptide-transferase</fullName>
        <ecNumber evidence="12 13">2.7.8.13</ecNumber>
    </recommendedName>
    <alternativeName>
        <fullName evidence="12">UDP-MurNAc-pentapeptide phosphotransferase</fullName>
    </alternativeName>
</protein>
<keyword evidence="8 12" id="KW-1133">Transmembrane helix</keyword>
<keyword evidence="4 12" id="KW-0808">Transferase</keyword>
<feature type="transmembrane region" description="Helical" evidence="12">
    <location>
        <begin position="231"/>
        <end position="248"/>
    </location>
</feature>
<proteinExistence type="inferred from homology"/>
<feature type="transmembrane region" description="Helical" evidence="12">
    <location>
        <begin position="22"/>
        <end position="43"/>
    </location>
</feature>
<dbReference type="GO" id="GO:0005886">
    <property type="term" value="C:plasma membrane"/>
    <property type="evidence" value="ECO:0007669"/>
    <property type="project" value="UniProtKB-SubCell"/>
</dbReference>
<dbReference type="Pfam" id="PF10555">
    <property type="entry name" value="MraY_sig1"/>
    <property type="match status" value="1"/>
</dbReference>
<keyword evidence="9 12" id="KW-0472">Membrane</keyword>
<feature type="binding site" evidence="14">
    <location>
        <position position="259"/>
    </location>
    <ligand>
        <name>Mg(2+)</name>
        <dbReference type="ChEBI" id="CHEBI:18420"/>
    </ligand>
</feature>
<dbReference type="Proteomes" id="UP000233350">
    <property type="component" value="Unassembled WGS sequence"/>
</dbReference>
<evidence type="ECO:0000256" key="13">
    <source>
        <dbReference type="NCBIfam" id="TIGR00445"/>
    </source>
</evidence>
<feature type="transmembrane region" description="Helical" evidence="12">
    <location>
        <begin position="160"/>
        <end position="179"/>
    </location>
</feature>
<evidence type="ECO:0000256" key="2">
    <source>
        <dbReference type="ARBA" id="ARBA00005583"/>
    </source>
</evidence>
<evidence type="ECO:0000256" key="4">
    <source>
        <dbReference type="ARBA" id="ARBA00022679"/>
    </source>
</evidence>
<dbReference type="PROSITE" id="PS01348">
    <property type="entry name" value="MRAY_2"/>
    <property type="match status" value="1"/>
</dbReference>
<dbReference type="InterPro" id="IPR000715">
    <property type="entry name" value="Glycosyl_transferase_4"/>
</dbReference>
<reference evidence="15 16" key="1">
    <citation type="submission" date="2016-07" db="EMBL/GenBank/DDBJ databases">
        <title>Detection of Helicobacter winghamensis from caecal content of red fox (Vulpes vulpes).</title>
        <authorList>
            <person name="Zanoni R.G."/>
            <person name="Florio D."/>
            <person name="Caffara M."/>
            <person name="Renzi M."/>
            <person name="Parisi A."/>
            <person name="Pasquali F."/>
            <person name="Manfreda G."/>
        </authorList>
    </citation>
    <scope>NUCLEOTIDE SEQUENCE [LARGE SCALE GENOMIC DNA]</scope>
    <source>
        <strain evidence="15 16">295_13</strain>
    </source>
</reference>
<feature type="transmembrane region" description="Helical" evidence="12">
    <location>
        <begin position="129"/>
        <end position="148"/>
    </location>
</feature>
<dbReference type="GO" id="GO:0046872">
    <property type="term" value="F:metal ion binding"/>
    <property type="evidence" value="ECO:0007669"/>
    <property type="project" value="UniProtKB-KW"/>
</dbReference>
<keyword evidence="12 14" id="KW-0460">Magnesium</keyword>
<evidence type="ECO:0000313" key="15">
    <source>
        <dbReference type="EMBL" id="PKT79922.1"/>
    </source>
</evidence>
<evidence type="ECO:0000256" key="10">
    <source>
        <dbReference type="ARBA" id="ARBA00023306"/>
    </source>
</evidence>
<keyword evidence="16" id="KW-1185">Reference proteome</keyword>
<dbReference type="InterPro" id="IPR003524">
    <property type="entry name" value="PNAcMuramoyl-5peptid_Trfase"/>
</dbReference>
<comment type="caution">
    <text evidence="15">The sequence shown here is derived from an EMBL/GenBank/DDBJ whole genome shotgun (WGS) entry which is preliminary data.</text>
</comment>
<dbReference type="OrthoDB" id="9805475at2"/>
<dbReference type="InterPro" id="IPR018480">
    <property type="entry name" value="PNAcMuramoyl-5peptid_Trfase_CS"/>
</dbReference>
<dbReference type="GO" id="GO:0009252">
    <property type="term" value="P:peptidoglycan biosynthetic process"/>
    <property type="evidence" value="ECO:0007669"/>
    <property type="project" value="UniProtKB-UniRule"/>
</dbReference>
<dbReference type="PROSITE" id="PS01347">
    <property type="entry name" value="MRAY_1"/>
    <property type="match status" value="1"/>
</dbReference>
<evidence type="ECO:0000256" key="12">
    <source>
        <dbReference type="HAMAP-Rule" id="MF_00038"/>
    </source>
</evidence>
<keyword evidence="3 12" id="KW-0132">Cell division</keyword>
<evidence type="ECO:0000256" key="6">
    <source>
        <dbReference type="ARBA" id="ARBA00022960"/>
    </source>
</evidence>
<feature type="transmembrane region" description="Helical" evidence="12">
    <location>
        <begin position="90"/>
        <end position="108"/>
    </location>
</feature>
<evidence type="ECO:0000256" key="9">
    <source>
        <dbReference type="ARBA" id="ARBA00023136"/>
    </source>
</evidence>
<feature type="binding site" evidence="14">
    <location>
        <position position="184"/>
    </location>
    <ligand>
        <name>Mg(2+)</name>
        <dbReference type="ChEBI" id="CHEBI:18420"/>
    </ligand>
</feature>
<comment type="function">
    <text evidence="12">Catalyzes the initial step of the lipid cycle reactions in the biosynthesis of the cell wall peptidoglycan: transfers peptidoglycan precursor phospho-MurNAc-pentapeptide from UDP-MurNAc-pentapeptide onto the lipid carrier undecaprenyl phosphate, yielding undecaprenyl-pyrophosphoryl-MurNAc-pentapeptide, known as lipid I.</text>
</comment>
<dbReference type="HAMAP" id="MF_00038">
    <property type="entry name" value="MraY"/>
    <property type="match status" value="1"/>
</dbReference>
<dbReference type="CDD" id="cd06852">
    <property type="entry name" value="GT_MraY"/>
    <property type="match status" value="1"/>
</dbReference>
<evidence type="ECO:0000256" key="7">
    <source>
        <dbReference type="ARBA" id="ARBA00022984"/>
    </source>
</evidence>
<organism evidence="15 16">
    <name type="scientific">Helicobacter winghamensis</name>
    <dbReference type="NCBI Taxonomy" id="157268"/>
    <lineage>
        <taxon>Bacteria</taxon>
        <taxon>Pseudomonadati</taxon>
        <taxon>Campylobacterota</taxon>
        <taxon>Epsilonproteobacteria</taxon>
        <taxon>Campylobacterales</taxon>
        <taxon>Helicobacteraceae</taxon>
        <taxon>Helicobacter</taxon>
    </lineage>
</organism>
<dbReference type="NCBIfam" id="TIGR00445">
    <property type="entry name" value="mraY"/>
    <property type="match status" value="1"/>
</dbReference>
<comment type="pathway">
    <text evidence="12">Cell wall biogenesis; peptidoglycan biosynthesis.</text>
</comment>
<dbReference type="EMBL" id="MBPK01000045">
    <property type="protein sequence ID" value="PKT79922.1"/>
    <property type="molecule type" value="Genomic_DNA"/>
</dbReference>
<dbReference type="PANTHER" id="PTHR22926:SF5">
    <property type="entry name" value="PHOSPHO-N-ACETYLMURAMOYL-PENTAPEPTIDE-TRANSFERASE HOMOLOG"/>
    <property type="match status" value="1"/>
</dbReference>